<accession>A0ABS9CKI2</accession>
<dbReference type="RefSeq" id="WP_301638438.1">
    <property type="nucleotide sequence ID" value="NZ_JADYTN010000023.1"/>
</dbReference>
<dbReference type="Pfam" id="PF13739">
    <property type="entry name" value="PdaC"/>
    <property type="match status" value="1"/>
</dbReference>
<reference evidence="3 4" key="1">
    <citation type="submission" date="2020-12" db="EMBL/GenBank/DDBJ databases">
        <title>Whole genome sequences of gut porcine anaerobes.</title>
        <authorList>
            <person name="Kubasova T."/>
            <person name="Jahodarova E."/>
            <person name="Rychlik I."/>
        </authorList>
    </citation>
    <scope>NUCLEOTIDE SEQUENCE [LARGE SCALE GENOMIC DNA]</scope>
    <source>
        <strain evidence="3 4">An925</strain>
    </source>
</reference>
<evidence type="ECO:0000313" key="4">
    <source>
        <dbReference type="Proteomes" id="UP001200470"/>
    </source>
</evidence>
<dbReference type="InterPro" id="IPR021729">
    <property type="entry name" value="DUF3298"/>
</dbReference>
<name>A0ABS9CKI2_9BACT</name>
<evidence type="ECO:0000259" key="1">
    <source>
        <dbReference type="Pfam" id="PF11738"/>
    </source>
</evidence>
<keyword evidence="4" id="KW-1185">Reference proteome</keyword>
<feature type="domain" description="DUF3298" evidence="1">
    <location>
        <begin position="175"/>
        <end position="253"/>
    </location>
</feature>
<sequence>MNDVKKIIYTALAVCLVLCGCKNKDDVNSLFKEVVVNRNMALTDAPHSPACTIDIQVKYLDEKSIRAERINNTIEQRIFNLQQLSMQQAVDAFVKQYADSYRENMMPLYRDDQHDTERQGWYEYQYKLGTTVTPGLNDAIVYRVELMTYEGGAHPNHQTMVMNFDADSGQLLKLNDIFVTGYEQPLCDMLLSELMRKTNSKNMDELHDKGYLMTMDLYVPDNYILGTKDVTFHYNPYEIAPYATGDTELTISYGQLKAIMKKQ</sequence>
<proteinExistence type="predicted"/>
<dbReference type="Proteomes" id="UP001200470">
    <property type="component" value="Unassembled WGS sequence"/>
</dbReference>
<dbReference type="InterPro" id="IPR037126">
    <property type="entry name" value="PdaC/RsiV-like_sf"/>
</dbReference>
<evidence type="ECO:0000313" key="3">
    <source>
        <dbReference type="EMBL" id="MCF2564426.1"/>
    </source>
</evidence>
<feature type="domain" description="Deacetylase PdaC" evidence="2">
    <location>
        <begin position="53"/>
        <end position="156"/>
    </location>
</feature>
<evidence type="ECO:0000259" key="2">
    <source>
        <dbReference type="Pfam" id="PF13739"/>
    </source>
</evidence>
<dbReference type="Pfam" id="PF11738">
    <property type="entry name" value="DUF3298"/>
    <property type="match status" value="1"/>
</dbReference>
<dbReference type="InterPro" id="IPR025303">
    <property type="entry name" value="PdaC"/>
</dbReference>
<dbReference type="Gene3D" id="3.90.640.20">
    <property type="entry name" value="Heat-shock cognate protein, ATPase"/>
    <property type="match status" value="1"/>
</dbReference>
<organism evidence="3 4">
    <name type="scientific">Xylanibacter brevis</name>
    <dbReference type="NCBI Taxonomy" id="83231"/>
    <lineage>
        <taxon>Bacteria</taxon>
        <taxon>Pseudomonadati</taxon>
        <taxon>Bacteroidota</taxon>
        <taxon>Bacteroidia</taxon>
        <taxon>Bacteroidales</taxon>
        <taxon>Prevotellaceae</taxon>
        <taxon>Xylanibacter</taxon>
    </lineage>
</organism>
<gene>
    <name evidence="3" type="ORF">I6E12_09915</name>
</gene>
<dbReference type="PROSITE" id="PS51257">
    <property type="entry name" value="PROKAR_LIPOPROTEIN"/>
    <property type="match status" value="1"/>
</dbReference>
<dbReference type="Gene3D" id="3.30.565.40">
    <property type="entry name" value="Fervidobacterium nodosum Rt17-B1 like"/>
    <property type="match status" value="1"/>
</dbReference>
<comment type="caution">
    <text evidence="3">The sequence shown here is derived from an EMBL/GenBank/DDBJ whole genome shotgun (WGS) entry which is preliminary data.</text>
</comment>
<dbReference type="EMBL" id="JADYTN010000023">
    <property type="protein sequence ID" value="MCF2564426.1"/>
    <property type="molecule type" value="Genomic_DNA"/>
</dbReference>
<protein>
    <submittedName>
        <fullName evidence="3">DUF3298 domain-containing protein</fullName>
    </submittedName>
</protein>